<evidence type="ECO:0000259" key="3">
    <source>
        <dbReference type="PROSITE" id="PS50110"/>
    </source>
</evidence>
<dbReference type="PANTHER" id="PTHR44591">
    <property type="entry name" value="STRESS RESPONSE REGULATOR PROTEIN 1"/>
    <property type="match status" value="1"/>
</dbReference>
<dbReference type="EMBL" id="JSVA01000003">
    <property type="protein sequence ID" value="KOF04263.1"/>
    <property type="molecule type" value="Genomic_DNA"/>
</dbReference>
<dbReference type="AlphaFoldDB" id="A0A0L8AP63"/>
<evidence type="ECO:0000313" key="4">
    <source>
        <dbReference type="EMBL" id="KOF04263.1"/>
    </source>
</evidence>
<keyword evidence="1 2" id="KW-0597">Phosphoprotein</keyword>
<dbReference type="GO" id="GO:0000160">
    <property type="term" value="P:phosphorelay signal transduction system"/>
    <property type="evidence" value="ECO:0007669"/>
    <property type="project" value="InterPro"/>
</dbReference>
<dbReference type="PROSITE" id="PS50110">
    <property type="entry name" value="RESPONSE_REGULATORY"/>
    <property type="match status" value="1"/>
</dbReference>
<dbReference type="SMART" id="SM00448">
    <property type="entry name" value="REC"/>
    <property type="match status" value="1"/>
</dbReference>
<dbReference type="InterPro" id="IPR001789">
    <property type="entry name" value="Sig_transdc_resp-reg_receiver"/>
</dbReference>
<organism evidence="4 5">
    <name type="scientific">Roseivirga seohaensis subsp. aquiponti</name>
    <dbReference type="NCBI Taxonomy" id="1566026"/>
    <lineage>
        <taxon>Bacteria</taxon>
        <taxon>Pseudomonadati</taxon>
        <taxon>Bacteroidota</taxon>
        <taxon>Cytophagia</taxon>
        <taxon>Cytophagales</taxon>
        <taxon>Roseivirgaceae</taxon>
        <taxon>Roseivirga</taxon>
    </lineage>
</organism>
<evidence type="ECO:0000256" key="1">
    <source>
        <dbReference type="ARBA" id="ARBA00022553"/>
    </source>
</evidence>
<feature type="modified residue" description="4-aspartylphosphate" evidence="2">
    <location>
        <position position="51"/>
    </location>
</feature>
<dbReference type="SUPFAM" id="SSF52172">
    <property type="entry name" value="CheY-like"/>
    <property type="match status" value="1"/>
</dbReference>
<keyword evidence="5" id="KW-1185">Reference proteome</keyword>
<dbReference type="PANTHER" id="PTHR44591:SF3">
    <property type="entry name" value="RESPONSE REGULATORY DOMAIN-CONTAINING PROTEIN"/>
    <property type="match status" value="1"/>
</dbReference>
<dbReference type="Pfam" id="PF00072">
    <property type="entry name" value="Response_reg"/>
    <property type="match status" value="1"/>
</dbReference>
<dbReference type="RefSeq" id="WP_053221964.1">
    <property type="nucleotide sequence ID" value="NZ_JSVA01000003.1"/>
</dbReference>
<dbReference type="PATRIC" id="fig|1566026.4.peg.2036"/>
<accession>A0A0L8AP63</accession>
<dbReference type="Proteomes" id="UP000036908">
    <property type="component" value="Unassembled WGS sequence"/>
</dbReference>
<evidence type="ECO:0000313" key="5">
    <source>
        <dbReference type="Proteomes" id="UP000036908"/>
    </source>
</evidence>
<dbReference type="InterPro" id="IPR050595">
    <property type="entry name" value="Bact_response_regulator"/>
</dbReference>
<comment type="caution">
    <text evidence="4">The sequence shown here is derived from an EMBL/GenBank/DDBJ whole genome shotgun (WGS) entry which is preliminary data.</text>
</comment>
<gene>
    <name evidence="4" type="ORF">OB69_01690</name>
</gene>
<sequence length="131" mass="14745">METILIVESNTMMRLFLANYLENDHSVKAVKSPAEALEWLEVNEAALILADYQIKNSNEYQELSQLKKQADLNSTPMIILTDNDKSEQRIHALELGVSDSISKPFSPIELSLRVNVALKAGQARTRFQKVA</sequence>
<dbReference type="OrthoDB" id="9789181at2"/>
<feature type="domain" description="Response regulatory" evidence="3">
    <location>
        <begin position="3"/>
        <end position="118"/>
    </location>
</feature>
<protein>
    <recommendedName>
        <fullName evidence="3">Response regulatory domain-containing protein</fullName>
    </recommendedName>
</protein>
<reference evidence="5" key="1">
    <citation type="submission" date="2014-11" db="EMBL/GenBank/DDBJ databases">
        <title>Genome sequencing of Roseivirga sp. D-25.</title>
        <authorList>
            <person name="Selvaratnam C."/>
            <person name="Thevarajoo S."/>
            <person name="Goh K.M."/>
            <person name="Eee R."/>
            <person name="Chan K.-G."/>
            <person name="Chong C.S."/>
        </authorList>
    </citation>
    <scope>NUCLEOTIDE SEQUENCE [LARGE SCALE GENOMIC DNA]</scope>
    <source>
        <strain evidence="5">D-25</strain>
    </source>
</reference>
<dbReference type="Gene3D" id="3.40.50.2300">
    <property type="match status" value="1"/>
</dbReference>
<dbReference type="InterPro" id="IPR011006">
    <property type="entry name" value="CheY-like_superfamily"/>
</dbReference>
<proteinExistence type="predicted"/>
<evidence type="ECO:0000256" key="2">
    <source>
        <dbReference type="PROSITE-ProRule" id="PRU00169"/>
    </source>
</evidence>
<name>A0A0L8AP63_9BACT</name>